<dbReference type="EMBL" id="LAZR01000013">
    <property type="protein sequence ID" value="KKO07310.1"/>
    <property type="molecule type" value="Genomic_DNA"/>
</dbReference>
<dbReference type="InterPro" id="IPR055348">
    <property type="entry name" value="DctQ"/>
</dbReference>
<proteinExistence type="predicted"/>
<reference evidence="10" key="1">
    <citation type="journal article" date="2015" name="Nature">
        <title>Complex archaea that bridge the gap between prokaryotes and eukaryotes.</title>
        <authorList>
            <person name="Spang A."/>
            <person name="Saw J.H."/>
            <person name="Jorgensen S.L."/>
            <person name="Zaremba-Niedzwiedzka K."/>
            <person name="Martijn J."/>
            <person name="Lind A.E."/>
            <person name="van Eijk R."/>
            <person name="Schleper C."/>
            <person name="Guy L."/>
            <person name="Ettema T.J."/>
        </authorList>
    </citation>
    <scope>NUCLEOTIDE SEQUENCE</scope>
</reference>
<feature type="domain" description="Tripartite ATP-independent periplasmic transporters DctQ component" evidence="9">
    <location>
        <begin position="37"/>
        <end position="163"/>
    </location>
</feature>
<protein>
    <recommendedName>
        <fullName evidence="9">Tripartite ATP-independent periplasmic transporters DctQ component domain-containing protein</fullName>
    </recommendedName>
</protein>
<feature type="transmembrane region" description="Helical" evidence="8">
    <location>
        <begin position="21"/>
        <end position="46"/>
    </location>
</feature>
<evidence type="ECO:0000256" key="7">
    <source>
        <dbReference type="ARBA" id="ARBA00023136"/>
    </source>
</evidence>
<dbReference type="PANTHER" id="PTHR35011">
    <property type="entry name" value="2,3-DIKETO-L-GULONATE TRAP TRANSPORTER SMALL PERMEASE PROTEIN YIAM"/>
    <property type="match status" value="1"/>
</dbReference>
<evidence type="ECO:0000256" key="2">
    <source>
        <dbReference type="ARBA" id="ARBA00022448"/>
    </source>
</evidence>
<gene>
    <name evidence="10" type="ORF">LCGC14_0058780</name>
</gene>
<dbReference type="GO" id="GO:0022857">
    <property type="term" value="F:transmembrane transporter activity"/>
    <property type="evidence" value="ECO:0007669"/>
    <property type="project" value="TreeGrafter"/>
</dbReference>
<organism evidence="10">
    <name type="scientific">marine sediment metagenome</name>
    <dbReference type="NCBI Taxonomy" id="412755"/>
    <lineage>
        <taxon>unclassified sequences</taxon>
        <taxon>metagenomes</taxon>
        <taxon>ecological metagenomes</taxon>
    </lineage>
</organism>
<comment type="caution">
    <text evidence="10">The sequence shown here is derived from an EMBL/GenBank/DDBJ whole genome shotgun (WGS) entry which is preliminary data.</text>
</comment>
<evidence type="ECO:0000256" key="8">
    <source>
        <dbReference type="SAM" id="Phobius"/>
    </source>
</evidence>
<name>A0A0F9VTE8_9ZZZZ</name>
<keyword evidence="2" id="KW-0813">Transport</keyword>
<evidence type="ECO:0000259" key="9">
    <source>
        <dbReference type="Pfam" id="PF04290"/>
    </source>
</evidence>
<keyword evidence="5 8" id="KW-0812">Transmembrane</keyword>
<evidence type="ECO:0000313" key="10">
    <source>
        <dbReference type="EMBL" id="KKO07310.1"/>
    </source>
</evidence>
<accession>A0A0F9VTE8</accession>
<sequence length="180" mass="19758">MEDAVAPRKGPDRIAFYTLRIVTRLCDGVGVTLMVAILVLLVAAVIARDLLGLGMPWTEEVASMLAIYAIGFGSISAWVRSEHLVVDLFSHKLSGLGKNIQYRLTALISCGFFALAAWGAWIMSDMSANNKTVSLSISFSYLYYGVFFSFAGMALIAVWQTLRGPVTWLEAPREEELISQ</sequence>
<keyword evidence="7 8" id="KW-0472">Membrane</keyword>
<evidence type="ECO:0000256" key="4">
    <source>
        <dbReference type="ARBA" id="ARBA00022519"/>
    </source>
</evidence>
<keyword evidence="6 8" id="KW-1133">Transmembrane helix</keyword>
<feature type="transmembrane region" description="Helical" evidence="8">
    <location>
        <begin position="100"/>
        <end position="121"/>
    </location>
</feature>
<dbReference type="Pfam" id="PF04290">
    <property type="entry name" value="DctQ"/>
    <property type="match status" value="1"/>
</dbReference>
<evidence type="ECO:0000256" key="3">
    <source>
        <dbReference type="ARBA" id="ARBA00022475"/>
    </source>
</evidence>
<dbReference type="InterPro" id="IPR007387">
    <property type="entry name" value="TRAP_DctQ"/>
</dbReference>
<evidence type="ECO:0000256" key="5">
    <source>
        <dbReference type="ARBA" id="ARBA00022692"/>
    </source>
</evidence>
<dbReference type="GO" id="GO:0005886">
    <property type="term" value="C:plasma membrane"/>
    <property type="evidence" value="ECO:0007669"/>
    <property type="project" value="UniProtKB-SubCell"/>
</dbReference>
<feature type="transmembrane region" description="Helical" evidence="8">
    <location>
        <begin position="141"/>
        <end position="159"/>
    </location>
</feature>
<evidence type="ECO:0000256" key="6">
    <source>
        <dbReference type="ARBA" id="ARBA00022989"/>
    </source>
</evidence>
<dbReference type="GO" id="GO:0015740">
    <property type="term" value="P:C4-dicarboxylate transport"/>
    <property type="evidence" value="ECO:0007669"/>
    <property type="project" value="TreeGrafter"/>
</dbReference>
<dbReference type="AlphaFoldDB" id="A0A0F9VTE8"/>
<comment type="subcellular location">
    <subcellularLocation>
        <location evidence="1">Cell inner membrane</location>
        <topology evidence="1">Multi-pass membrane protein</topology>
    </subcellularLocation>
</comment>
<keyword evidence="4" id="KW-0997">Cell inner membrane</keyword>
<dbReference type="PANTHER" id="PTHR35011:SF10">
    <property type="entry name" value="TRAP TRANSPORTER SMALL PERMEASE PROTEIN"/>
    <property type="match status" value="1"/>
</dbReference>
<keyword evidence="3" id="KW-1003">Cell membrane</keyword>
<feature type="transmembrane region" description="Helical" evidence="8">
    <location>
        <begin position="61"/>
        <end position="79"/>
    </location>
</feature>
<evidence type="ECO:0000256" key="1">
    <source>
        <dbReference type="ARBA" id="ARBA00004429"/>
    </source>
</evidence>